<dbReference type="Pfam" id="PF06107">
    <property type="entry name" value="DUF951"/>
    <property type="match status" value="1"/>
</dbReference>
<dbReference type="PANTHER" id="PTHR38455">
    <property type="entry name" value="HYPOTHETICAL CYTOSOLIC PROTEIN"/>
    <property type="match status" value="1"/>
</dbReference>
<protein>
    <recommendedName>
        <fullName evidence="3">DUF951 domain-containing protein</fullName>
    </recommendedName>
</protein>
<evidence type="ECO:0000313" key="1">
    <source>
        <dbReference type="EMBL" id="OWZ83489.1"/>
    </source>
</evidence>
<accession>A0A226BZ59</accession>
<dbReference type="AlphaFoldDB" id="A0A226BZ59"/>
<dbReference type="InterPro" id="IPR009296">
    <property type="entry name" value="DUF951"/>
</dbReference>
<comment type="caution">
    <text evidence="1">The sequence shown here is derived from an EMBL/GenBank/DDBJ whole genome shotgun (WGS) entry which is preliminary data.</text>
</comment>
<keyword evidence="2" id="KW-1185">Reference proteome</keyword>
<evidence type="ECO:0000313" key="2">
    <source>
        <dbReference type="Proteomes" id="UP000214588"/>
    </source>
</evidence>
<dbReference type="OrthoDB" id="9802710at2"/>
<name>A0A226BZ59_9FIRM</name>
<dbReference type="PANTHER" id="PTHR38455:SF1">
    <property type="entry name" value="DUF951 DOMAIN-CONTAINING PROTEIN"/>
    <property type="match status" value="1"/>
</dbReference>
<dbReference type="Proteomes" id="UP000214588">
    <property type="component" value="Unassembled WGS sequence"/>
</dbReference>
<dbReference type="PIRSF" id="PIRSF037263">
    <property type="entry name" value="DUF951_bac"/>
    <property type="match status" value="1"/>
</dbReference>
<dbReference type="EMBL" id="NIQC01000017">
    <property type="protein sequence ID" value="OWZ83489.1"/>
    <property type="molecule type" value="Genomic_DNA"/>
</dbReference>
<evidence type="ECO:0008006" key="3">
    <source>
        <dbReference type="Google" id="ProtNLM"/>
    </source>
</evidence>
<proteinExistence type="predicted"/>
<reference evidence="1 2" key="1">
    <citation type="submission" date="2017-06" db="EMBL/GenBank/DDBJ databases">
        <title>Draft Genome Sequence of Natranaerobius trueperi halophilic, alkalithermophilic bacteria from soda lakes.</title>
        <authorList>
            <person name="Zhao B."/>
        </authorList>
    </citation>
    <scope>NUCLEOTIDE SEQUENCE [LARGE SCALE GENOMIC DNA]</scope>
    <source>
        <strain evidence="1 2">DSM 18760</strain>
    </source>
</reference>
<organism evidence="1 2">
    <name type="scientific">Natranaerobius trueperi</name>
    <dbReference type="NCBI Taxonomy" id="759412"/>
    <lineage>
        <taxon>Bacteria</taxon>
        <taxon>Bacillati</taxon>
        <taxon>Bacillota</taxon>
        <taxon>Clostridia</taxon>
        <taxon>Natranaerobiales</taxon>
        <taxon>Natranaerobiaceae</taxon>
        <taxon>Natranaerobius</taxon>
    </lineage>
</organism>
<dbReference type="RefSeq" id="WP_089023815.1">
    <property type="nucleotide sequence ID" value="NZ_NIQC01000017.1"/>
</dbReference>
<sequence length="69" mass="8008">MQGYTLNQVVKMKKPHPCGANAWKIIRVGADFRIKCMSCERSIMIPRTKFVKQVKKVLSEEEVKKELNN</sequence>
<gene>
    <name evidence="1" type="ORF">CDO51_08305</name>
</gene>